<dbReference type="AlphaFoldDB" id="A0A6A0AHL3"/>
<gene>
    <name evidence="5" type="ORF">HaLaN_31423</name>
</gene>
<keyword evidence="4" id="KW-0472">Membrane</keyword>
<dbReference type="EMBL" id="BLLF01006420">
    <property type="protein sequence ID" value="GFH32236.1"/>
    <property type="molecule type" value="Genomic_DNA"/>
</dbReference>
<feature type="non-terminal residue" evidence="5">
    <location>
        <position position="1"/>
    </location>
</feature>
<comment type="similarity">
    <text evidence="2 4">Belongs to the nucleoporin interacting component (NIC) family.</text>
</comment>
<keyword evidence="3 4" id="KW-0539">Nucleus</keyword>
<organism evidence="5 6">
    <name type="scientific">Haematococcus lacustris</name>
    <name type="common">Green alga</name>
    <name type="synonym">Haematococcus pluvialis</name>
    <dbReference type="NCBI Taxonomy" id="44745"/>
    <lineage>
        <taxon>Eukaryota</taxon>
        <taxon>Viridiplantae</taxon>
        <taxon>Chlorophyta</taxon>
        <taxon>core chlorophytes</taxon>
        <taxon>Chlorophyceae</taxon>
        <taxon>CS clade</taxon>
        <taxon>Chlamydomonadales</taxon>
        <taxon>Haematococcaceae</taxon>
        <taxon>Haematococcus</taxon>
    </lineage>
</organism>
<keyword evidence="4" id="KW-0906">Nuclear pore complex</keyword>
<evidence type="ECO:0000313" key="5">
    <source>
        <dbReference type="EMBL" id="GFH32236.1"/>
    </source>
</evidence>
<sequence>VAAQPEEAVELYLAADRPRQALALLNQQLSLLLPSAAQEAASGLDVSGAAISLKRVLVRARDARARIPATADSGSRREVEALQQLQAVWELLLAAAQQRHDLALQKLHELSFVPLEKARVEQCVRVAQSGLHPAVQERLQDVLAVAAHTISALKDGASREKCYTLRTELDALCQFANSVSFRVPRVVYQKLCEAASCFS</sequence>
<keyword evidence="4" id="KW-0813">Transport</keyword>
<comment type="subcellular location">
    <subcellularLocation>
        <location evidence="1">Nucleus envelope</location>
    </subcellularLocation>
    <subcellularLocation>
        <location evidence="4">Nucleus</location>
        <location evidence="4">Nuclear pore complex</location>
    </subcellularLocation>
</comment>
<proteinExistence type="inferred from homology"/>
<keyword evidence="4" id="KW-0509">mRNA transport</keyword>
<dbReference type="GO" id="GO:0006606">
    <property type="term" value="P:protein import into nucleus"/>
    <property type="evidence" value="ECO:0007669"/>
    <property type="project" value="TreeGrafter"/>
</dbReference>
<dbReference type="PANTHER" id="PTHR11225">
    <property type="entry name" value="NUCLEAR PORE COMPLEX PROTEIN NUP93 NUCLEOPORIN NUP93 DEAD EYE PROTEIN"/>
    <property type="match status" value="1"/>
</dbReference>
<dbReference type="Proteomes" id="UP000485058">
    <property type="component" value="Unassembled WGS sequence"/>
</dbReference>
<name>A0A6A0AHL3_HAELA</name>
<evidence type="ECO:0000313" key="6">
    <source>
        <dbReference type="Proteomes" id="UP000485058"/>
    </source>
</evidence>
<reference evidence="5 6" key="1">
    <citation type="submission" date="2020-02" db="EMBL/GenBank/DDBJ databases">
        <title>Draft genome sequence of Haematococcus lacustris strain NIES-144.</title>
        <authorList>
            <person name="Morimoto D."/>
            <person name="Nakagawa S."/>
            <person name="Yoshida T."/>
            <person name="Sawayama S."/>
        </authorList>
    </citation>
    <scope>NUCLEOTIDE SEQUENCE [LARGE SCALE GENOMIC DNA]</scope>
    <source>
        <strain evidence="5 6">NIES-144</strain>
    </source>
</reference>
<dbReference type="GO" id="GO:0016973">
    <property type="term" value="P:poly(A)+ mRNA export from nucleus"/>
    <property type="evidence" value="ECO:0007669"/>
    <property type="project" value="TreeGrafter"/>
</dbReference>
<dbReference type="PANTHER" id="PTHR11225:SF4">
    <property type="entry name" value="NUCLEAR PORE COMPLEX PROTEIN NUP93"/>
    <property type="match status" value="1"/>
</dbReference>
<dbReference type="GO" id="GO:0005643">
    <property type="term" value="C:nuclear pore"/>
    <property type="evidence" value="ECO:0007669"/>
    <property type="project" value="UniProtKB-SubCell"/>
</dbReference>
<dbReference type="GO" id="GO:0017056">
    <property type="term" value="F:structural constituent of nuclear pore"/>
    <property type="evidence" value="ECO:0007669"/>
    <property type="project" value="InterPro"/>
</dbReference>
<keyword evidence="4" id="KW-0811">Translocation</keyword>
<dbReference type="Pfam" id="PF04097">
    <property type="entry name" value="Nic96"/>
    <property type="match status" value="1"/>
</dbReference>
<evidence type="ECO:0000256" key="2">
    <source>
        <dbReference type="ARBA" id="ARBA00010186"/>
    </source>
</evidence>
<dbReference type="InterPro" id="IPR007231">
    <property type="entry name" value="Nucleoporin_int_Nup93/Nic96"/>
</dbReference>
<evidence type="ECO:0000256" key="1">
    <source>
        <dbReference type="ARBA" id="ARBA00004259"/>
    </source>
</evidence>
<evidence type="ECO:0000256" key="4">
    <source>
        <dbReference type="RuleBase" id="RU364035"/>
    </source>
</evidence>
<keyword evidence="6" id="KW-1185">Reference proteome</keyword>
<comment type="caution">
    <text evidence="5">The sequence shown here is derived from an EMBL/GenBank/DDBJ whole genome shotgun (WGS) entry which is preliminary data.</text>
</comment>
<keyword evidence="4" id="KW-0653">Protein transport</keyword>
<protein>
    <recommendedName>
        <fullName evidence="4">Nuclear pore protein</fullName>
    </recommendedName>
</protein>
<accession>A0A6A0AHL3</accession>
<evidence type="ECO:0000256" key="3">
    <source>
        <dbReference type="ARBA" id="ARBA00023242"/>
    </source>
</evidence>